<protein>
    <submittedName>
        <fullName evidence="1">Uncharacterized protein</fullName>
    </submittedName>
</protein>
<organism evidence="1 2">
    <name type="scientific">Collybiopsis luxurians FD-317 M1</name>
    <dbReference type="NCBI Taxonomy" id="944289"/>
    <lineage>
        <taxon>Eukaryota</taxon>
        <taxon>Fungi</taxon>
        <taxon>Dikarya</taxon>
        <taxon>Basidiomycota</taxon>
        <taxon>Agaricomycotina</taxon>
        <taxon>Agaricomycetes</taxon>
        <taxon>Agaricomycetidae</taxon>
        <taxon>Agaricales</taxon>
        <taxon>Marasmiineae</taxon>
        <taxon>Omphalotaceae</taxon>
        <taxon>Collybiopsis</taxon>
        <taxon>Collybiopsis luxurians</taxon>
    </lineage>
</organism>
<dbReference type="EMBL" id="KN834834">
    <property type="protein sequence ID" value="KIK53049.1"/>
    <property type="molecule type" value="Genomic_DNA"/>
</dbReference>
<dbReference type="HOGENOM" id="CLU_2979307_0_0_1"/>
<sequence length="58" mass="6683">MLKSTLRLHDHTVEKEYSVVDYGVSEGEDDATLNKFICKPNWTTYHHLSTRRMGLDSG</sequence>
<accession>A0A0D0BTY1</accession>
<dbReference type="Proteomes" id="UP000053593">
    <property type="component" value="Unassembled WGS sequence"/>
</dbReference>
<dbReference type="AlphaFoldDB" id="A0A0D0BTY1"/>
<evidence type="ECO:0000313" key="1">
    <source>
        <dbReference type="EMBL" id="KIK53049.1"/>
    </source>
</evidence>
<gene>
    <name evidence="1" type="ORF">GYMLUDRAFT_49611</name>
</gene>
<proteinExistence type="predicted"/>
<reference evidence="1 2" key="1">
    <citation type="submission" date="2014-04" db="EMBL/GenBank/DDBJ databases">
        <title>Evolutionary Origins and Diversification of the Mycorrhizal Mutualists.</title>
        <authorList>
            <consortium name="DOE Joint Genome Institute"/>
            <consortium name="Mycorrhizal Genomics Consortium"/>
            <person name="Kohler A."/>
            <person name="Kuo A."/>
            <person name="Nagy L.G."/>
            <person name="Floudas D."/>
            <person name="Copeland A."/>
            <person name="Barry K.W."/>
            <person name="Cichocki N."/>
            <person name="Veneault-Fourrey C."/>
            <person name="LaButti K."/>
            <person name="Lindquist E.A."/>
            <person name="Lipzen A."/>
            <person name="Lundell T."/>
            <person name="Morin E."/>
            <person name="Murat C."/>
            <person name="Riley R."/>
            <person name="Ohm R."/>
            <person name="Sun H."/>
            <person name="Tunlid A."/>
            <person name="Henrissat B."/>
            <person name="Grigoriev I.V."/>
            <person name="Hibbett D.S."/>
            <person name="Martin F."/>
        </authorList>
    </citation>
    <scope>NUCLEOTIDE SEQUENCE [LARGE SCALE GENOMIC DNA]</scope>
    <source>
        <strain evidence="1 2">FD-317 M1</strain>
    </source>
</reference>
<keyword evidence="2" id="KW-1185">Reference proteome</keyword>
<name>A0A0D0BTY1_9AGAR</name>
<evidence type="ECO:0000313" key="2">
    <source>
        <dbReference type="Proteomes" id="UP000053593"/>
    </source>
</evidence>